<dbReference type="HOGENOM" id="CLU_1824231_0_0_11"/>
<dbReference type="OrthoDB" id="3295921at2"/>
<keyword evidence="2" id="KW-1185">Reference proteome</keyword>
<evidence type="ECO:0000313" key="2">
    <source>
        <dbReference type="Proteomes" id="UP000002213"/>
    </source>
</evidence>
<proteinExistence type="predicted"/>
<dbReference type="KEGG" id="ami:Amir_6413"/>
<organism evidence="1 2">
    <name type="scientific">Actinosynnema mirum (strain ATCC 29888 / DSM 43827 / JCM 3225 / NBRC 14064 / NCIMB 13271 / NRRL B-12336 / IMRU 3971 / 101)</name>
    <dbReference type="NCBI Taxonomy" id="446462"/>
    <lineage>
        <taxon>Bacteria</taxon>
        <taxon>Bacillati</taxon>
        <taxon>Actinomycetota</taxon>
        <taxon>Actinomycetes</taxon>
        <taxon>Pseudonocardiales</taxon>
        <taxon>Pseudonocardiaceae</taxon>
        <taxon>Actinosynnema</taxon>
    </lineage>
</organism>
<dbReference type="eggNOG" id="ENOG502ZI68">
    <property type="taxonomic scope" value="Bacteria"/>
</dbReference>
<reference evidence="1 2" key="1">
    <citation type="journal article" date="2009" name="Stand. Genomic Sci.">
        <title>Complete genome sequence of Actinosynnema mirum type strain (101).</title>
        <authorList>
            <person name="Land M."/>
            <person name="Lapidus A."/>
            <person name="Mayilraj S."/>
            <person name="Chen F."/>
            <person name="Copeland A."/>
            <person name="Del Rio T.G."/>
            <person name="Nolan M."/>
            <person name="Lucas S."/>
            <person name="Tice H."/>
            <person name="Cheng J.F."/>
            <person name="Chertkov O."/>
            <person name="Bruce D."/>
            <person name="Goodwin L."/>
            <person name="Pitluck S."/>
            <person name="Rohde M."/>
            <person name="Goker M."/>
            <person name="Pati A."/>
            <person name="Ivanova N."/>
            <person name="Mavromatis K."/>
            <person name="Chen A."/>
            <person name="Palaniappan K."/>
            <person name="Hauser L."/>
            <person name="Chang Y.J."/>
            <person name="Jeffries C.C."/>
            <person name="Brettin T."/>
            <person name="Detter J.C."/>
            <person name="Han C."/>
            <person name="Chain P."/>
            <person name="Tindall B.J."/>
            <person name="Bristow J."/>
            <person name="Eisen J.A."/>
            <person name="Markowitz V."/>
            <person name="Hugenholtz P."/>
            <person name="Kyrpides N.C."/>
            <person name="Klenk H.P."/>
        </authorList>
    </citation>
    <scope>NUCLEOTIDE SEQUENCE [LARGE SCALE GENOMIC DNA]</scope>
    <source>
        <strain evidence="2">ATCC 29888 / DSM 43827 / JCM 3225 / NBRC 14064 / NCIMB 13271 / NRRL B-12336 / IMRU 3971 / 101</strain>
    </source>
</reference>
<dbReference type="AlphaFoldDB" id="C6WKG3"/>
<dbReference type="Proteomes" id="UP000002213">
    <property type="component" value="Chromosome"/>
</dbReference>
<dbReference type="RefSeq" id="WP_015805097.1">
    <property type="nucleotide sequence ID" value="NC_013093.1"/>
</dbReference>
<sequence length="141" mass="14924">MTTTELGFDEDEGGLMLGAGWQDDEGVQRVLLLQRGTDEDLEDEHEISLGLDTYCVSAKGGFTAYGCLSRVALTEDALTLEFRPEGAEALHIPATAVVPLAGTGVDRATLSGWLRVVLAWGRPEKRPELVGLTAPGGAPDA</sequence>
<accession>C6WKG3</accession>
<evidence type="ECO:0000313" key="1">
    <source>
        <dbReference type="EMBL" id="ACU40214.1"/>
    </source>
</evidence>
<name>C6WKG3_ACTMD</name>
<dbReference type="Pfam" id="PF15588">
    <property type="entry name" value="Imm10"/>
    <property type="match status" value="1"/>
</dbReference>
<gene>
    <name evidence="1" type="ordered locus">Amir_6413</name>
</gene>
<dbReference type="InterPro" id="IPR028962">
    <property type="entry name" value="Imm10"/>
</dbReference>
<protein>
    <submittedName>
        <fullName evidence="1">Uncharacterized protein</fullName>
    </submittedName>
</protein>
<dbReference type="EMBL" id="CP001630">
    <property type="protein sequence ID" value="ACU40214.1"/>
    <property type="molecule type" value="Genomic_DNA"/>
</dbReference>